<keyword evidence="3" id="KW-1185">Reference proteome</keyword>
<proteinExistence type="predicted"/>
<gene>
    <name evidence="2" type="ORF">PCOR1329_LOCUS49105</name>
</gene>
<feature type="region of interest" description="Disordered" evidence="1">
    <location>
        <begin position="95"/>
        <end position="120"/>
    </location>
</feature>
<comment type="caution">
    <text evidence="2">The sequence shown here is derived from an EMBL/GenBank/DDBJ whole genome shotgun (WGS) entry which is preliminary data.</text>
</comment>
<accession>A0ABN9UJJ5</accession>
<feature type="region of interest" description="Disordered" evidence="1">
    <location>
        <begin position="1"/>
        <end position="23"/>
    </location>
</feature>
<organism evidence="2 3">
    <name type="scientific">Prorocentrum cordatum</name>
    <dbReference type="NCBI Taxonomy" id="2364126"/>
    <lineage>
        <taxon>Eukaryota</taxon>
        <taxon>Sar</taxon>
        <taxon>Alveolata</taxon>
        <taxon>Dinophyceae</taxon>
        <taxon>Prorocentrales</taxon>
        <taxon>Prorocentraceae</taxon>
        <taxon>Prorocentrum</taxon>
    </lineage>
</organism>
<name>A0ABN9UJJ5_9DINO</name>
<dbReference type="Proteomes" id="UP001189429">
    <property type="component" value="Unassembled WGS sequence"/>
</dbReference>
<evidence type="ECO:0000313" key="3">
    <source>
        <dbReference type="Proteomes" id="UP001189429"/>
    </source>
</evidence>
<feature type="non-terminal residue" evidence="2">
    <location>
        <position position="1"/>
    </location>
</feature>
<feature type="compositionally biased region" description="Basic and acidic residues" evidence="1">
    <location>
        <begin position="101"/>
        <end position="120"/>
    </location>
</feature>
<evidence type="ECO:0000313" key="2">
    <source>
        <dbReference type="EMBL" id="CAK0859912.1"/>
    </source>
</evidence>
<evidence type="ECO:0000256" key="1">
    <source>
        <dbReference type="SAM" id="MobiDB-lite"/>
    </source>
</evidence>
<dbReference type="EMBL" id="CAUYUJ010015941">
    <property type="protein sequence ID" value="CAK0859912.1"/>
    <property type="molecule type" value="Genomic_DNA"/>
</dbReference>
<feature type="compositionally biased region" description="Acidic residues" evidence="1">
    <location>
        <begin position="1"/>
        <end position="19"/>
    </location>
</feature>
<protein>
    <submittedName>
        <fullName evidence="2">Uncharacterized protein</fullName>
    </submittedName>
</protein>
<sequence>EEEEEEEEEEEGEEEEEQEERASAWRFRACRRGGPCHVSLSARQALGTGLTSGRVTDEDKLATVPDRRRRWISTSNCGKAIKRNARPALSTRLGVRQGGYIKEKGMEKREGERRREEEEE</sequence>
<feature type="non-terminal residue" evidence="2">
    <location>
        <position position="120"/>
    </location>
</feature>
<reference evidence="2" key="1">
    <citation type="submission" date="2023-10" db="EMBL/GenBank/DDBJ databases">
        <authorList>
            <person name="Chen Y."/>
            <person name="Shah S."/>
            <person name="Dougan E. K."/>
            <person name="Thang M."/>
            <person name="Chan C."/>
        </authorList>
    </citation>
    <scope>NUCLEOTIDE SEQUENCE [LARGE SCALE GENOMIC DNA]</scope>
</reference>